<dbReference type="Pfam" id="PF04820">
    <property type="entry name" value="Trp_halogenase"/>
    <property type="match status" value="1"/>
</dbReference>
<keyword evidence="2" id="KW-1185">Reference proteome</keyword>
<evidence type="ECO:0000313" key="2">
    <source>
        <dbReference type="Proteomes" id="UP000011864"/>
    </source>
</evidence>
<name>M4RPI5_9ALTE</name>
<gene>
    <name evidence="1" type="ORF">C427_3387</name>
</gene>
<dbReference type="PANTHER" id="PTHR43747">
    <property type="entry name" value="FAD-BINDING PROTEIN"/>
    <property type="match status" value="1"/>
</dbReference>
<accession>M4RPI5</accession>
<protein>
    <submittedName>
        <fullName evidence="1">Tryptophan halogenase</fullName>
    </submittedName>
</protein>
<reference evidence="1 2" key="1">
    <citation type="journal article" date="2013" name="Genome Announc.">
        <title>Complete Genome Sequence of Glaciecola psychrophila Strain 170T.</title>
        <authorList>
            <person name="Yin J."/>
            <person name="Chen J."/>
            <person name="Liu G."/>
            <person name="Yu Y."/>
            <person name="Song L."/>
            <person name="Wang X."/>
            <person name="Qu X."/>
        </authorList>
    </citation>
    <scope>NUCLEOTIDE SEQUENCE [LARGE SCALE GENOMIC DNA]</scope>
    <source>
        <strain evidence="1 2">170</strain>
    </source>
</reference>
<dbReference type="HOGENOM" id="CLU_946110_0_0_6"/>
<dbReference type="eggNOG" id="COG0665">
    <property type="taxonomic scope" value="Bacteria"/>
</dbReference>
<dbReference type="GO" id="GO:0004497">
    <property type="term" value="F:monooxygenase activity"/>
    <property type="evidence" value="ECO:0007669"/>
    <property type="project" value="InterPro"/>
</dbReference>
<dbReference type="SUPFAM" id="SSF51905">
    <property type="entry name" value="FAD/NAD(P)-binding domain"/>
    <property type="match status" value="1"/>
</dbReference>
<organism evidence="1 2">
    <name type="scientific">Paraglaciecola psychrophila 170</name>
    <dbReference type="NCBI Taxonomy" id="1129794"/>
    <lineage>
        <taxon>Bacteria</taxon>
        <taxon>Pseudomonadati</taxon>
        <taxon>Pseudomonadota</taxon>
        <taxon>Gammaproteobacteria</taxon>
        <taxon>Alteromonadales</taxon>
        <taxon>Alteromonadaceae</taxon>
        <taxon>Paraglaciecola</taxon>
    </lineage>
</organism>
<dbReference type="AlphaFoldDB" id="M4RPI5"/>
<dbReference type="Proteomes" id="UP000011864">
    <property type="component" value="Chromosome"/>
</dbReference>
<dbReference type="STRING" id="1129794.C427_3387"/>
<dbReference type="InterPro" id="IPR036188">
    <property type="entry name" value="FAD/NAD-bd_sf"/>
</dbReference>
<evidence type="ECO:0000313" key="1">
    <source>
        <dbReference type="EMBL" id="AGH45496.1"/>
    </source>
</evidence>
<proteinExistence type="predicted"/>
<dbReference type="EMBL" id="CP003837">
    <property type="protein sequence ID" value="AGH45496.1"/>
    <property type="molecule type" value="Genomic_DNA"/>
</dbReference>
<dbReference type="PANTHER" id="PTHR43747:SF4">
    <property type="entry name" value="FLAVIN-DEPENDENT TRYPTOPHAN HALOGENASE"/>
    <property type="match status" value="1"/>
</dbReference>
<dbReference type="InterPro" id="IPR050816">
    <property type="entry name" value="Flavin-dep_Halogenase_NPB"/>
</dbReference>
<sequence length="294" mass="33483">MLAKHYSVPFVGKKHILFNDSALAVHVPHQTPDSPISSFTCSTAQTAGWVWDIALPSRRGVGYTYSSAHLSDEKAEQTLRNYITPIIGKSAAQVSSIRKIGFNPGHREKFWHKNCVAVGLAAGFIEPLEATALALIELSAKMISEQLPATRQTMDIVAKQFNIKFLHRWDNIIEFLKLHYVLSKRVDSDYWRDNRDETHFPEGLQEQLILWKTQSPYHYDGDEAGKMFPPASFQYILYGMGFITNSARKKRIDLSKNADRLFNENVKHSRQLLAALPTNRELINKIKQYGLPKI</sequence>
<dbReference type="KEGG" id="gps:C427_3387"/>
<dbReference type="PATRIC" id="fig|1129794.4.peg.3367"/>
<dbReference type="Gene3D" id="3.50.50.60">
    <property type="entry name" value="FAD/NAD(P)-binding domain"/>
    <property type="match status" value="1"/>
</dbReference>
<dbReference type="InterPro" id="IPR006905">
    <property type="entry name" value="Flavin_halogenase"/>
</dbReference>